<reference evidence="2 3" key="1">
    <citation type="submission" date="2021-04" db="EMBL/GenBank/DDBJ databases">
        <authorList>
            <person name="Bliznina A."/>
        </authorList>
    </citation>
    <scope>NUCLEOTIDE SEQUENCE [LARGE SCALE GENOMIC DNA]</scope>
</reference>
<dbReference type="SUPFAM" id="SSF51905">
    <property type="entry name" value="FAD/NAD(P)-binding domain"/>
    <property type="match status" value="1"/>
</dbReference>
<evidence type="ECO:0000259" key="1">
    <source>
        <dbReference type="Pfam" id="PF01266"/>
    </source>
</evidence>
<evidence type="ECO:0000313" key="3">
    <source>
        <dbReference type="Proteomes" id="UP001158576"/>
    </source>
</evidence>
<name>A0ABN7SJ93_OIKDI</name>
<dbReference type="Gene3D" id="3.50.50.60">
    <property type="entry name" value="FAD/NAD(P)-binding domain"/>
    <property type="match status" value="1"/>
</dbReference>
<dbReference type="InterPro" id="IPR036188">
    <property type="entry name" value="FAD/NAD-bd_sf"/>
</dbReference>
<proteinExistence type="predicted"/>
<organism evidence="2 3">
    <name type="scientific">Oikopleura dioica</name>
    <name type="common">Tunicate</name>
    <dbReference type="NCBI Taxonomy" id="34765"/>
    <lineage>
        <taxon>Eukaryota</taxon>
        <taxon>Metazoa</taxon>
        <taxon>Chordata</taxon>
        <taxon>Tunicata</taxon>
        <taxon>Appendicularia</taxon>
        <taxon>Copelata</taxon>
        <taxon>Oikopleuridae</taxon>
        <taxon>Oikopleura</taxon>
    </lineage>
</organism>
<sequence length="480" mass="53611">MVIINSNEKHIGIIGGGVGGTTAAIRLAEKGFKVSLFEKSSSLVNGPPFCHLHAGGNMYREISEDQCVQLLHECIRTVRMYKHVLNHRPTCIVIPKRDPGQPETILKRLEMLQTLYNKLVNVDPENMVLGDPSDYYQVFTKADCEALRSEEIPIEPANLTDWLIPVVKNVDLDQLKFPLVMVNELGWSIPRQAASATLALSKLPSARVFCSTTVDDVIAHEDGTYTISHGEEETHVDYLINACGYKTGSIDDFCQVKTDRLVEFKAAYLCQWNQPGLWPEIVFHGPRGTPIGMAQYTPYADGVIQIHGMTEKVTLFKNGLVKSTEESSQPKLDEKFETKINSGWTKADVFKRTQRSIEHMRTFIPYFDAKPVDSQPLFGAQQIPGKNATLRAASVSFERPTYARIEIVKASSAISAADAIVDHVNEAFEAKTEQECQPVEELCPVTGALKEDEVLEKALEICEMRRLPNSLAKFYNSQSF</sequence>
<dbReference type="Proteomes" id="UP001158576">
    <property type="component" value="Chromosome 1"/>
</dbReference>
<keyword evidence="3" id="KW-1185">Reference proteome</keyword>
<dbReference type="EMBL" id="OU015566">
    <property type="protein sequence ID" value="CAG5102331.1"/>
    <property type="molecule type" value="Genomic_DNA"/>
</dbReference>
<accession>A0ABN7SJ93</accession>
<feature type="domain" description="FAD dependent oxidoreductase" evidence="1">
    <location>
        <begin position="11"/>
        <end position="325"/>
    </location>
</feature>
<gene>
    <name evidence="2" type="ORF">OKIOD_LOCUS9015</name>
</gene>
<evidence type="ECO:0000313" key="2">
    <source>
        <dbReference type="EMBL" id="CAG5102331.1"/>
    </source>
</evidence>
<protein>
    <submittedName>
        <fullName evidence="2">Oidioi.mRNA.OKI2018_I69.chr1.g250.t1.cds</fullName>
    </submittedName>
</protein>
<dbReference type="Pfam" id="PF01266">
    <property type="entry name" value="DAO"/>
    <property type="match status" value="1"/>
</dbReference>
<dbReference type="InterPro" id="IPR006076">
    <property type="entry name" value="FAD-dep_OxRdtase"/>
</dbReference>